<keyword evidence="2" id="KW-0732">Signal</keyword>
<evidence type="ECO:0000313" key="3">
    <source>
        <dbReference type="EMBL" id="WYZ19645.1"/>
    </source>
</evidence>
<dbReference type="Proteomes" id="UP001623852">
    <property type="component" value="Chromosome"/>
</dbReference>
<name>A0ABZ2UDR0_9FLAO</name>
<accession>A0ABZ2UDR0</accession>
<proteinExistence type="predicted"/>
<sequence length="63" mass="6752">MKTLYLMGACVLLSTTLFSCTADEFDTTNKKTEAKRDVVRDSIQADAPPDGPGDAPIIVPPPK</sequence>
<feature type="signal peptide" evidence="2">
    <location>
        <begin position="1"/>
        <end position="21"/>
    </location>
</feature>
<protein>
    <recommendedName>
        <fullName evidence="5">Lipoprotein</fullName>
    </recommendedName>
</protein>
<dbReference type="PROSITE" id="PS51257">
    <property type="entry name" value="PROKAR_LIPOPROTEIN"/>
    <property type="match status" value="1"/>
</dbReference>
<evidence type="ECO:0000256" key="2">
    <source>
        <dbReference type="SAM" id="SignalP"/>
    </source>
</evidence>
<keyword evidence="4" id="KW-1185">Reference proteome</keyword>
<organism evidence="3 4">
    <name type="scientific">Flavobacterium soyae</name>
    <dbReference type="NCBI Taxonomy" id="2903098"/>
    <lineage>
        <taxon>Bacteria</taxon>
        <taxon>Pseudomonadati</taxon>
        <taxon>Bacteroidota</taxon>
        <taxon>Flavobacteriia</taxon>
        <taxon>Flavobacteriales</taxon>
        <taxon>Flavobacteriaceae</taxon>
        <taxon>Flavobacterium</taxon>
    </lineage>
</organism>
<feature type="region of interest" description="Disordered" evidence="1">
    <location>
        <begin position="36"/>
        <end position="63"/>
    </location>
</feature>
<reference evidence="3 4" key="1">
    <citation type="submission" date="2024-03" db="EMBL/GenBank/DDBJ databases">
        <title>Flavobacterium soyae.</title>
        <authorList>
            <person name="Zheng W."/>
        </authorList>
    </citation>
    <scope>NUCLEOTIDE SEQUENCE [LARGE SCALE GENOMIC DNA]</scope>
    <source>
        <strain evidence="3 4">55</strain>
    </source>
</reference>
<dbReference type="RefSeq" id="WP_406844204.1">
    <property type="nucleotide sequence ID" value="NZ_CP150845.1"/>
</dbReference>
<feature type="chain" id="PRO_5046371007" description="Lipoprotein" evidence="2">
    <location>
        <begin position="22"/>
        <end position="63"/>
    </location>
</feature>
<evidence type="ECO:0008006" key="5">
    <source>
        <dbReference type="Google" id="ProtNLM"/>
    </source>
</evidence>
<feature type="compositionally biased region" description="Low complexity" evidence="1">
    <location>
        <begin position="45"/>
        <end position="57"/>
    </location>
</feature>
<evidence type="ECO:0000256" key="1">
    <source>
        <dbReference type="SAM" id="MobiDB-lite"/>
    </source>
</evidence>
<dbReference type="EMBL" id="CP150845">
    <property type="protein sequence ID" value="WYZ19645.1"/>
    <property type="molecule type" value="Genomic_DNA"/>
</dbReference>
<gene>
    <name evidence="3" type="ORF">AABD74_21075</name>
</gene>
<evidence type="ECO:0000313" key="4">
    <source>
        <dbReference type="Proteomes" id="UP001623852"/>
    </source>
</evidence>